<evidence type="ECO:0000256" key="5">
    <source>
        <dbReference type="ARBA" id="ARBA00074390"/>
    </source>
</evidence>
<dbReference type="Proteomes" id="UP000499080">
    <property type="component" value="Unassembled WGS sequence"/>
</dbReference>
<evidence type="ECO:0000259" key="8">
    <source>
        <dbReference type="PROSITE" id="PS50102"/>
    </source>
</evidence>
<name>A0A4Y2SKT5_ARAVE</name>
<reference evidence="9 10" key="1">
    <citation type="journal article" date="2019" name="Sci. Rep.">
        <title>Orb-weaving spider Araneus ventricosus genome elucidates the spidroin gene catalogue.</title>
        <authorList>
            <person name="Kono N."/>
            <person name="Nakamura H."/>
            <person name="Ohtoshi R."/>
            <person name="Moran D.A.P."/>
            <person name="Shinohara A."/>
            <person name="Yoshida Y."/>
            <person name="Fujiwara M."/>
            <person name="Mori M."/>
            <person name="Tomita M."/>
            <person name="Arakawa K."/>
        </authorList>
    </citation>
    <scope>NUCLEOTIDE SEQUENCE [LARGE SCALE GENOMIC DNA]</scope>
</reference>
<dbReference type="InterPro" id="IPR045844">
    <property type="entry name" value="RRM_Ist3-like"/>
</dbReference>
<feature type="compositionally biased region" description="Basic and acidic residues" evidence="7">
    <location>
        <begin position="202"/>
        <end position="290"/>
    </location>
</feature>
<evidence type="ECO:0000256" key="3">
    <source>
        <dbReference type="ARBA" id="ARBA00061455"/>
    </source>
</evidence>
<dbReference type="Gene3D" id="3.30.70.330">
    <property type="match status" value="1"/>
</dbReference>
<dbReference type="GO" id="GO:0071011">
    <property type="term" value="C:precatalytic spliceosome"/>
    <property type="evidence" value="ECO:0007669"/>
    <property type="project" value="TreeGrafter"/>
</dbReference>
<evidence type="ECO:0000256" key="7">
    <source>
        <dbReference type="SAM" id="MobiDB-lite"/>
    </source>
</evidence>
<dbReference type="PROSITE" id="PS50102">
    <property type="entry name" value="RRM"/>
    <property type="match status" value="1"/>
</dbReference>
<feature type="compositionally biased region" description="Basic residues" evidence="7">
    <location>
        <begin position="168"/>
        <end position="186"/>
    </location>
</feature>
<comment type="similarity">
    <text evidence="3">Belongs to the IST3 family.</text>
</comment>
<proteinExistence type="inferred from homology"/>
<evidence type="ECO:0000256" key="6">
    <source>
        <dbReference type="PROSITE-ProRule" id="PRU00176"/>
    </source>
</evidence>
<dbReference type="GO" id="GO:0005686">
    <property type="term" value="C:U2 snRNP"/>
    <property type="evidence" value="ECO:0007669"/>
    <property type="project" value="TreeGrafter"/>
</dbReference>
<dbReference type="GO" id="GO:0005654">
    <property type="term" value="C:nucleoplasm"/>
    <property type="evidence" value="ECO:0007669"/>
    <property type="project" value="UniProtKB-ARBA"/>
</dbReference>
<dbReference type="SMART" id="SM00360">
    <property type="entry name" value="RRM"/>
    <property type="match status" value="1"/>
</dbReference>
<dbReference type="EMBL" id="BGPR01022314">
    <property type="protein sequence ID" value="GBN88501.1"/>
    <property type="molecule type" value="Genomic_DNA"/>
</dbReference>
<protein>
    <recommendedName>
        <fullName evidence="5">RNA-binding motif protein, X-linked 2</fullName>
    </recommendedName>
</protein>
<feature type="region of interest" description="Disordered" evidence="7">
    <location>
        <begin position="154"/>
        <end position="463"/>
    </location>
</feature>
<comment type="subunit">
    <text evidence="4">Part of the activated spliceosome B/catalytic step 1 spliceosome, one of the forms of the spliceosome which has a well-formed active site but still cannot catalyze the branching reaction and is composed of at least 52 proteins, the U2, U5 and U6 snRNAs and the pre-mRNA. Component of the minor spliceosome, which splices U12-type introns.</text>
</comment>
<evidence type="ECO:0000256" key="2">
    <source>
        <dbReference type="ARBA" id="ARBA00053249"/>
    </source>
</evidence>
<keyword evidence="1 6" id="KW-0694">RNA-binding</keyword>
<feature type="domain" description="RRM" evidence="8">
    <location>
        <begin position="52"/>
        <end position="130"/>
    </location>
</feature>
<evidence type="ECO:0000313" key="9">
    <source>
        <dbReference type="EMBL" id="GBN88501.1"/>
    </source>
</evidence>
<evidence type="ECO:0000313" key="10">
    <source>
        <dbReference type="Proteomes" id="UP000499080"/>
    </source>
</evidence>
<sequence length="463" mass="54365">MGSYEILNIPSGFLQKDVTEWNVKNINKLNEIELSKGTVNKKSWHDLYKDSAWIFIGGLAYGLTEGDILCVFSQYGEIVNLNLVRDKKTGKTKGFCFLCYANQKSTILAVDNLNGIKLCTRTIRVDHVANYKPPKDNEQDDEITKMLKSEGCAPKPIKAEISPDEAVHKKKHKKHKKEKKKHKKRKREDPDEEFSLSKVKKEKIDEGYSKYELPEKSKSTSRKDESTESKSSDDSSESDSTRISRKEKQESHKPDRNHQNTDEKFGRLDKSRTNKHHLENSKRKPREERSGSSSESENHSKRKSPHVSDCTNGLLSEGTDLKYQKYKGRNSSSDEYSGRHKIDHRNRRSKDHDVRSSSSRHHRDDSSSGSERDTYLKESIRTTSKDREKHRRDSLERERNSYKDRRQQDPHCSYRDHRSRESSHKTDHRHNERRDYSEKYEHFHKNRDSKTEYGKHRSERKER</sequence>
<gene>
    <name evidence="9" type="primary">RBMX2</name>
    <name evidence="9" type="ORF">AVEN_40491_1</name>
</gene>
<dbReference type="CDD" id="cd12411">
    <property type="entry name" value="RRM_ist3_like"/>
    <property type="match status" value="1"/>
</dbReference>
<comment type="caution">
    <text evidence="9">The sequence shown here is derived from an EMBL/GenBank/DDBJ whole genome shotgun (WGS) entry which is preliminary data.</text>
</comment>
<dbReference type="AlphaFoldDB" id="A0A4Y2SKT5"/>
<keyword evidence="10" id="KW-1185">Reference proteome</keyword>
<organism evidence="9 10">
    <name type="scientific">Araneus ventricosus</name>
    <name type="common">Orbweaver spider</name>
    <name type="synonym">Epeira ventricosa</name>
    <dbReference type="NCBI Taxonomy" id="182803"/>
    <lineage>
        <taxon>Eukaryota</taxon>
        <taxon>Metazoa</taxon>
        <taxon>Ecdysozoa</taxon>
        <taxon>Arthropoda</taxon>
        <taxon>Chelicerata</taxon>
        <taxon>Arachnida</taxon>
        <taxon>Araneae</taxon>
        <taxon>Araneomorphae</taxon>
        <taxon>Entelegynae</taxon>
        <taxon>Araneoidea</taxon>
        <taxon>Araneidae</taxon>
        <taxon>Araneus</taxon>
    </lineage>
</organism>
<dbReference type="SUPFAM" id="SSF54928">
    <property type="entry name" value="RNA-binding domain, RBD"/>
    <property type="match status" value="1"/>
</dbReference>
<dbReference type="InterPro" id="IPR035979">
    <property type="entry name" value="RBD_domain_sf"/>
</dbReference>
<dbReference type="InterPro" id="IPR012677">
    <property type="entry name" value="Nucleotide-bd_a/b_plait_sf"/>
</dbReference>
<accession>A0A4Y2SKT5</accession>
<dbReference type="FunFam" id="3.30.70.330:FF:000218">
    <property type="entry name" value="RNA-binding motif protein, X-linked 2"/>
    <property type="match status" value="1"/>
</dbReference>
<dbReference type="InterPro" id="IPR051847">
    <property type="entry name" value="RNA_proc/Spliceosome_comp"/>
</dbReference>
<evidence type="ECO:0000256" key="1">
    <source>
        <dbReference type="ARBA" id="ARBA00022884"/>
    </source>
</evidence>
<dbReference type="GO" id="GO:0000398">
    <property type="term" value="P:mRNA splicing, via spliceosome"/>
    <property type="evidence" value="ECO:0007669"/>
    <property type="project" value="InterPro"/>
</dbReference>
<dbReference type="PANTHER" id="PTHR45880:SF1">
    <property type="entry name" value="RNA-BINDING MOTIF PROTEIN, X-LINKED 2"/>
    <property type="match status" value="1"/>
</dbReference>
<dbReference type="OrthoDB" id="2573941at2759"/>
<dbReference type="InterPro" id="IPR000504">
    <property type="entry name" value="RRM_dom"/>
</dbReference>
<dbReference type="GO" id="GO:0071013">
    <property type="term" value="C:catalytic step 2 spliceosome"/>
    <property type="evidence" value="ECO:0007669"/>
    <property type="project" value="TreeGrafter"/>
</dbReference>
<dbReference type="PANTHER" id="PTHR45880">
    <property type="entry name" value="RNA-BINDING MOTIF PROTEIN, X-LINKED 2"/>
    <property type="match status" value="1"/>
</dbReference>
<dbReference type="GO" id="GO:0003723">
    <property type="term" value="F:RNA binding"/>
    <property type="evidence" value="ECO:0007669"/>
    <property type="project" value="UniProtKB-UniRule"/>
</dbReference>
<feature type="compositionally biased region" description="Basic and acidic residues" evidence="7">
    <location>
        <begin position="362"/>
        <end position="463"/>
    </location>
</feature>
<evidence type="ECO:0000256" key="4">
    <source>
        <dbReference type="ARBA" id="ARBA00064744"/>
    </source>
</evidence>
<dbReference type="Pfam" id="PF00076">
    <property type="entry name" value="RRM_1"/>
    <property type="match status" value="1"/>
</dbReference>
<comment type="function">
    <text evidence="2">Involved in pre-mRNA splicing as component of the activated spliceosome. As a component of the minor spliceosome, involved in the splicing of U12-type introns in pre-mRNAs.</text>
</comment>
<feature type="compositionally biased region" description="Basic residues" evidence="7">
    <location>
        <begin position="339"/>
        <end position="349"/>
    </location>
</feature>